<reference evidence="2 3" key="1">
    <citation type="journal article" date="2017" name="Front. Microbiol.">
        <title>Phaeobacter piscinae sp. nov., a species of the Roseobacter group and potential aquaculture probiont.</title>
        <authorList>
            <person name="Sonnenschein E.C."/>
            <person name="Phippen C.B.W."/>
            <person name="Nielsen K.F."/>
            <person name="Mateiu R.V."/>
            <person name="Melchiorsen J."/>
            <person name="Gram L."/>
            <person name="Overmann J."/>
            <person name="Freese H.M."/>
        </authorList>
    </citation>
    <scope>NUCLEOTIDE SEQUENCE [LARGE SCALE GENOMIC DNA]</scope>
    <source>
        <strain evidence="2 3">P13</strain>
    </source>
</reference>
<organism evidence="2 3">
    <name type="scientific">Phaeobacter piscinae</name>
    <dbReference type="NCBI Taxonomy" id="1580596"/>
    <lineage>
        <taxon>Bacteria</taxon>
        <taxon>Pseudomonadati</taxon>
        <taxon>Pseudomonadota</taxon>
        <taxon>Alphaproteobacteria</taxon>
        <taxon>Rhodobacterales</taxon>
        <taxon>Roseobacteraceae</taxon>
        <taxon>Phaeobacter</taxon>
    </lineage>
</organism>
<evidence type="ECO:0000256" key="1">
    <source>
        <dbReference type="SAM" id="Phobius"/>
    </source>
</evidence>
<accession>A0AAN1GVR3</accession>
<sequence>MDQAQQHELDMISDLRSRSVRWKIGALGGLAITFLLAAFPFFQMVHNGAVQPAPPVLLLAGFILTGVCVWQTVELRGEAARRETRLWG</sequence>
<dbReference type="RefSeq" id="WP_123618957.1">
    <property type="nucleotide sequence ID" value="NZ_CP010774.1"/>
</dbReference>
<feature type="transmembrane region" description="Helical" evidence="1">
    <location>
        <begin position="54"/>
        <end position="73"/>
    </location>
</feature>
<name>A0AAN1GVR3_9RHOB</name>
<feature type="transmembrane region" description="Helical" evidence="1">
    <location>
        <begin position="20"/>
        <end position="42"/>
    </location>
</feature>
<proteinExistence type="predicted"/>
<evidence type="ECO:0000313" key="3">
    <source>
        <dbReference type="Proteomes" id="UP000218606"/>
    </source>
</evidence>
<keyword evidence="1" id="KW-1133">Transmembrane helix</keyword>
<gene>
    <name evidence="2" type="ORF">PhaeoP13_04157</name>
</gene>
<protein>
    <submittedName>
        <fullName evidence="2">Uncharacterized protein</fullName>
    </submittedName>
</protein>
<dbReference type="Proteomes" id="UP000218606">
    <property type="component" value="Plasmid pP13_g"/>
</dbReference>
<keyword evidence="2" id="KW-0614">Plasmid</keyword>
<keyword evidence="1" id="KW-0472">Membrane</keyword>
<dbReference type="EMBL" id="CP010774">
    <property type="protein sequence ID" value="ATG46039.1"/>
    <property type="molecule type" value="Genomic_DNA"/>
</dbReference>
<keyword evidence="1" id="KW-0812">Transmembrane</keyword>
<geneLocation type="plasmid" evidence="3">
    <name>pp13_g</name>
</geneLocation>
<dbReference type="AlphaFoldDB" id="A0AAN1GVR3"/>
<evidence type="ECO:0000313" key="2">
    <source>
        <dbReference type="EMBL" id="ATG46039.1"/>
    </source>
</evidence>